<accession>A0A166UP55</accession>
<dbReference type="Proteomes" id="UP000076552">
    <property type="component" value="Unassembled WGS sequence"/>
</dbReference>
<dbReference type="InterPro" id="IPR036390">
    <property type="entry name" value="WH_DNA-bd_sf"/>
</dbReference>
<proteinExistence type="predicted"/>
<gene>
    <name evidence="8" type="ORF">CT0861_09676</name>
</gene>
<evidence type="ECO:0000256" key="2">
    <source>
        <dbReference type="ARBA" id="ARBA00023125"/>
    </source>
</evidence>
<dbReference type="PANTHER" id="PTHR46078:SF2">
    <property type="entry name" value="FORK-HEAD DOMAIN-CONTAINING PROTEIN"/>
    <property type="match status" value="1"/>
</dbReference>
<dbReference type="STRING" id="708197.A0A166UP55"/>
<dbReference type="PROSITE" id="PS00658">
    <property type="entry name" value="FORK_HEAD_2"/>
    <property type="match status" value="1"/>
</dbReference>
<dbReference type="InterPro" id="IPR001766">
    <property type="entry name" value="Fork_head_dom"/>
</dbReference>
<dbReference type="InterPro" id="IPR045912">
    <property type="entry name" value="FOXJ2/3-like"/>
</dbReference>
<evidence type="ECO:0000313" key="9">
    <source>
        <dbReference type="Proteomes" id="UP000076552"/>
    </source>
</evidence>
<reference evidence="8 9" key="1">
    <citation type="submission" date="2015-06" db="EMBL/GenBank/DDBJ databases">
        <title>Survival trade-offs in plant roots during colonization by closely related pathogenic and mutualistic fungi.</title>
        <authorList>
            <person name="Hacquard S."/>
            <person name="Kracher B."/>
            <person name="Hiruma K."/>
            <person name="Weinman A."/>
            <person name="Muench P."/>
            <person name="Garrido Oter R."/>
            <person name="Ver Loren van Themaat E."/>
            <person name="Dallerey J.-F."/>
            <person name="Damm U."/>
            <person name="Henrissat B."/>
            <person name="Lespinet O."/>
            <person name="Thon M."/>
            <person name="Kemen E."/>
            <person name="McHardy A.C."/>
            <person name="Schulze-Lefert P."/>
            <person name="O'Connell R.J."/>
        </authorList>
    </citation>
    <scope>NUCLEOTIDE SEQUENCE [LARGE SCALE GENOMIC DNA]</scope>
    <source>
        <strain evidence="8 9">0861</strain>
    </source>
</reference>
<dbReference type="InterPro" id="IPR030456">
    <property type="entry name" value="TF_fork_head_CS_2"/>
</dbReference>
<comment type="subcellular location">
    <subcellularLocation>
        <location evidence="5">Nucleus</location>
    </subcellularLocation>
</comment>
<feature type="region of interest" description="Disordered" evidence="6">
    <location>
        <begin position="192"/>
        <end position="244"/>
    </location>
</feature>
<feature type="region of interest" description="Disordered" evidence="6">
    <location>
        <begin position="66"/>
        <end position="95"/>
    </location>
</feature>
<evidence type="ECO:0000256" key="3">
    <source>
        <dbReference type="ARBA" id="ARBA00023163"/>
    </source>
</evidence>
<protein>
    <submittedName>
        <fullName evidence="8">Forkhead domain-containing protein</fullName>
    </submittedName>
</protein>
<feature type="region of interest" description="Disordered" evidence="6">
    <location>
        <begin position="113"/>
        <end position="132"/>
    </location>
</feature>
<feature type="compositionally biased region" description="Polar residues" evidence="6">
    <location>
        <begin position="69"/>
        <end position="95"/>
    </location>
</feature>
<keyword evidence="3" id="KW-0804">Transcription</keyword>
<evidence type="ECO:0000256" key="5">
    <source>
        <dbReference type="PROSITE-ProRule" id="PRU00089"/>
    </source>
</evidence>
<dbReference type="Pfam" id="PF00250">
    <property type="entry name" value="Forkhead"/>
    <property type="match status" value="1"/>
</dbReference>
<name>A0A166UP55_9PEZI</name>
<evidence type="ECO:0000256" key="6">
    <source>
        <dbReference type="SAM" id="MobiDB-lite"/>
    </source>
</evidence>
<feature type="DNA-binding region" description="Fork-head" evidence="5">
    <location>
        <begin position="248"/>
        <end position="348"/>
    </location>
</feature>
<feature type="region of interest" description="Disordered" evidence="6">
    <location>
        <begin position="341"/>
        <end position="442"/>
    </location>
</feature>
<sequence>MPGGDMSRQQHYITCTAQAPSSLVVRTDMVQNYNTMASEHQQQHEFPVQDHQRHGYYQLSAASQQYQSPNVNQTTWPSPQSMSTDDFDNSNSTNANYSYRGQVVATAYNPSSLSPRTWSAATTQTPPPASAAQFDLPLRSQEPVFDGLNNQITMSPDDLREADLQLHLHYDNSAFQQGFEPRHLKGERFHYESSPATDAPGSPYISSPASFSGDFGAEPDMKPDLGGQQNPPIPRAPLKENASGEEPYAKLIHKALKDAPGHSMTLQELYQWFKDNTDKTRKTEGTGWQNSIRHNLSMNDAFQRRLQAIFPDIDGNHAGTEKRVSEWYLNPEYINDIMPTTQFRDGKRGTSRTIFSRRNTAPGGGVHRRTSPPRSTTATHYQNPDYPNRSMPGRAISGRRGGRATTSARNAKRHRSQTGSLSPVLGTAAAAQQQQQQQQQHLQHYPYPPTQFQELQVHADDIRRRNRSALKREAEGMGNPVMGPMAPAPLAGHMGVGHTSVPVAFMGPSAPRGLPQAYQLQQFGMADVSGVYNASPPADDVIYGWGSDAQL</sequence>
<organism evidence="8 9">
    <name type="scientific">Colletotrichum tofieldiae</name>
    <dbReference type="NCBI Taxonomy" id="708197"/>
    <lineage>
        <taxon>Eukaryota</taxon>
        <taxon>Fungi</taxon>
        <taxon>Dikarya</taxon>
        <taxon>Ascomycota</taxon>
        <taxon>Pezizomycotina</taxon>
        <taxon>Sordariomycetes</taxon>
        <taxon>Hypocreomycetidae</taxon>
        <taxon>Glomerellales</taxon>
        <taxon>Glomerellaceae</taxon>
        <taxon>Colletotrichum</taxon>
        <taxon>Colletotrichum spaethianum species complex</taxon>
    </lineage>
</organism>
<feature type="compositionally biased region" description="Low complexity" evidence="6">
    <location>
        <begin position="428"/>
        <end position="440"/>
    </location>
</feature>
<feature type="compositionally biased region" description="Low complexity" evidence="6">
    <location>
        <begin position="393"/>
        <end position="409"/>
    </location>
</feature>
<keyword evidence="9" id="KW-1185">Reference proteome</keyword>
<dbReference type="GO" id="GO:0005634">
    <property type="term" value="C:nucleus"/>
    <property type="evidence" value="ECO:0007669"/>
    <property type="project" value="UniProtKB-SubCell"/>
</dbReference>
<dbReference type="SUPFAM" id="SSF46785">
    <property type="entry name" value="Winged helix' DNA-binding domain"/>
    <property type="match status" value="1"/>
</dbReference>
<dbReference type="GO" id="GO:0000978">
    <property type="term" value="F:RNA polymerase II cis-regulatory region sequence-specific DNA binding"/>
    <property type="evidence" value="ECO:0007669"/>
    <property type="project" value="TreeGrafter"/>
</dbReference>
<dbReference type="PROSITE" id="PS50039">
    <property type="entry name" value="FORK_HEAD_3"/>
    <property type="match status" value="1"/>
</dbReference>
<dbReference type="AlphaFoldDB" id="A0A166UP55"/>
<dbReference type="SMART" id="SM00339">
    <property type="entry name" value="FH"/>
    <property type="match status" value="1"/>
</dbReference>
<evidence type="ECO:0000256" key="4">
    <source>
        <dbReference type="ARBA" id="ARBA00023242"/>
    </source>
</evidence>
<feature type="domain" description="Fork-head" evidence="7">
    <location>
        <begin position="248"/>
        <end position="348"/>
    </location>
</feature>
<evidence type="ECO:0000256" key="1">
    <source>
        <dbReference type="ARBA" id="ARBA00023015"/>
    </source>
</evidence>
<dbReference type="Gene3D" id="1.10.10.10">
    <property type="entry name" value="Winged helix-like DNA-binding domain superfamily/Winged helix DNA-binding domain"/>
    <property type="match status" value="1"/>
</dbReference>
<keyword evidence="1" id="KW-0805">Transcription regulation</keyword>
<comment type="caution">
    <text evidence="8">The sequence shown here is derived from an EMBL/GenBank/DDBJ whole genome shotgun (WGS) entry which is preliminary data.</text>
</comment>
<dbReference type="EMBL" id="LFIV01000042">
    <property type="protein sequence ID" value="KZL73631.1"/>
    <property type="molecule type" value="Genomic_DNA"/>
</dbReference>
<keyword evidence="4 5" id="KW-0539">Nucleus</keyword>
<dbReference type="GO" id="GO:0000981">
    <property type="term" value="F:DNA-binding transcription factor activity, RNA polymerase II-specific"/>
    <property type="evidence" value="ECO:0007669"/>
    <property type="project" value="TreeGrafter"/>
</dbReference>
<evidence type="ECO:0000259" key="7">
    <source>
        <dbReference type="PROSITE" id="PS50039"/>
    </source>
</evidence>
<dbReference type="PANTHER" id="PTHR46078">
    <property type="entry name" value="FORKHEAD BOX PROTEIN J2 FAMILY MEMBER"/>
    <property type="match status" value="1"/>
</dbReference>
<dbReference type="PRINTS" id="PR00053">
    <property type="entry name" value="FORKHEAD"/>
</dbReference>
<evidence type="ECO:0000313" key="8">
    <source>
        <dbReference type="EMBL" id="KZL73631.1"/>
    </source>
</evidence>
<dbReference type="InterPro" id="IPR036388">
    <property type="entry name" value="WH-like_DNA-bd_sf"/>
</dbReference>
<keyword evidence="2 5" id="KW-0238">DNA-binding</keyword>